<evidence type="ECO:0000313" key="7">
    <source>
        <dbReference type="Proteomes" id="UP000036893"/>
    </source>
</evidence>
<keyword evidence="5" id="KW-0187">Copper transport</keyword>
<evidence type="ECO:0000313" key="6">
    <source>
        <dbReference type="EMBL" id="GIC87273.1"/>
    </source>
</evidence>
<name>A0A8E0QMR3_9EURO</name>
<keyword evidence="4 5" id="KW-0472">Membrane</keyword>
<dbReference type="Pfam" id="PF04145">
    <property type="entry name" value="Ctr"/>
    <property type="match status" value="1"/>
</dbReference>
<keyword evidence="5" id="KW-0186">Copper</keyword>
<dbReference type="Proteomes" id="UP000036893">
    <property type="component" value="Unassembled WGS sequence"/>
</dbReference>
<keyword evidence="2 5" id="KW-0812">Transmembrane</keyword>
<sequence>MDQSGHSMRMDMSTVFEANTEITLFFRGWTTTTATSYTFTLIFLFALAMFNRFLGVLKFQLDVKHTEPVERDVPKLQLLTARRPRHAIPKDRLSPLPRYMAVAETDSDHEASFPSAPFLGPNPERTRDGLFSSLTQEPQGPLAERRWWSAYRRWSWRRDGTSSLLEGLRALVGYALMLAVMTFNVGVFCAVVGGIIVGELFLGRYAQPSSGWQDGACHD</sequence>
<feature type="transmembrane region" description="Helical" evidence="5">
    <location>
        <begin position="34"/>
        <end position="54"/>
    </location>
</feature>
<evidence type="ECO:0000256" key="4">
    <source>
        <dbReference type="ARBA" id="ARBA00023136"/>
    </source>
</evidence>
<dbReference type="GeneID" id="66991133"/>
<keyword evidence="5" id="KW-0813">Transport</keyword>
<reference evidence="6" key="1">
    <citation type="journal article" date="2015" name="Genome Announc.">
        <title>Draft Genome Sequence of the Pathogenic Filamentous Fungus Aspergillus udagawae Strain IFM 46973T.</title>
        <authorList>
            <person name="Kusuya Y."/>
            <person name="Takahashi-Nakaguchi A."/>
            <person name="Takahashi H."/>
            <person name="Yaguchi T."/>
        </authorList>
    </citation>
    <scope>NUCLEOTIDE SEQUENCE</scope>
    <source>
        <strain evidence="6">IFM 46973</strain>
    </source>
</reference>
<keyword evidence="5" id="KW-0406">Ion transport</keyword>
<evidence type="ECO:0000256" key="5">
    <source>
        <dbReference type="RuleBase" id="RU367022"/>
    </source>
</evidence>
<dbReference type="PANTHER" id="PTHR12483:SF27">
    <property type="entry name" value="COPPER TRANSPORT PROTEIN CTR1"/>
    <property type="match status" value="1"/>
</dbReference>
<comment type="subcellular location">
    <subcellularLocation>
        <location evidence="1 5">Membrane</location>
        <topology evidence="1 5">Multi-pass membrane protein</topology>
    </subcellularLocation>
</comment>
<dbReference type="GO" id="GO:0005375">
    <property type="term" value="F:copper ion transmembrane transporter activity"/>
    <property type="evidence" value="ECO:0007669"/>
    <property type="project" value="UniProtKB-UniRule"/>
</dbReference>
<dbReference type="EMBL" id="BBXM02000002">
    <property type="protein sequence ID" value="GIC87273.1"/>
    <property type="molecule type" value="Genomic_DNA"/>
</dbReference>
<dbReference type="GO" id="GO:0005886">
    <property type="term" value="C:plasma membrane"/>
    <property type="evidence" value="ECO:0007669"/>
    <property type="project" value="TreeGrafter"/>
</dbReference>
<keyword evidence="3 5" id="KW-1133">Transmembrane helix</keyword>
<feature type="transmembrane region" description="Helical" evidence="5">
    <location>
        <begin position="171"/>
        <end position="197"/>
    </location>
</feature>
<organism evidence="6 7">
    <name type="scientific">Aspergillus udagawae</name>
    <dbReference type="NCBI Taxonomy" id="91492"/>
    <lineage>
        <taxon>Eukaryota</taxon>
        <taxon>Fungi</taxon>
        <taxon>Dikarya</taxon>
        <taxon>Ascomycota</taxon>
        <taxon>Pezizomycotina</taxon>
        <taxon>Eurotiomycetes</taxon>
        <taxon>Eurotiomycetidae</taxon>
        <taxon>Eurotiales</taxon>
        <taxon>Aspergillaceae</taxon>
        <taxon>Aspergillus</taxon>
        <taxon>Aspergillus subgen. Fumigati</taxon>
    </lineage>
</organism>
<evidence type="ECO:0000256" key="2">
    <source>
        <dbReference type="ARBA" id="ARBA00022692"/>
    </source>
</evidence>
<evidence type="ECO:0000256" key="3">
    <source>
        <dbReference type="ARBA" id="ARBA00022989"/>
    </source>
</evidence>
<dbReference type="PANTHER" id="PTHR12483">
    <property type="entry name" value="SOLUTE CARRIER FAMILY 31 COPPER TRANSPORTERS"/>
    <property type="match status" value="1"/>
</dbReference>
<dbReference type="AlphaFoldDB" id="A0A8E0QMR3"/>
<protein>
    <recommendedName>
        <fullName evidence="5">Copper transport protein</fullName>
    </recommendedName>
</protein>
<proteinExistence type="inferred from homology"/>
<comment type="caution">
    <text evidence="6">The sequence shown here is derived from an EMBL/GenBank/DDBJ whole genome shotgun (WGS) entry which is preliminary data.</text>
</comment>
<gene>
    <name evidence="6" type="ORF">Aud_003657</name>
</gene>
<dbReference type="InterPro" id="IPR007274">
    <property type="entry name" value="Cop_transporter"/>
</dbReference>
<comment type="similarity">
    <text evidence="5">Belongs to the copper transporter (Ctr) (TC 1.A.56) family. SLC31A subfamily.</text>
</comment>
<evidence type="ECO:0000256" key="1">
    <source>
        <dbReference type="ARBA" id="ARBA00004141"/>
    </source>
</evidence>
<accession>A0A8E0QMR3</accession>
<dbReference type="RefSeq" id="XP_043144539.1">
    <property type="nucleotide sequence ID" value="XM_043288604.1"/>
</dbReference>
<reference evidence="6" key="2">
    <citation type="submission" date="2021-01" db="EMBL/GenBank/DDBJ databases">
        <title>Pan-genome distribution and transcriptional activeness of fungal secondary metabolism genes in Aspergillus section Fumigati.</title>
        <authorList>
            <person name="Takahashi H."/>
            <person name="Umemura M."/>
            <person name="Ninomiya A."/>
            <person name="Kusuya Y."/>
            <person name="Urayama S."/>
            <person name="Shimizu M."/>
            <person name="Watanabe A."/>
            <person name="Kamei K."/>
            <person name="Yaguchi T."/>
            <person name="Hagiwara D."/>
        </authorList>
    </citation>
    <scope>NUCLEOTIDE SEQUENCE</scope>
    <source>
        <strain evidence="6">IFM 46973</strain>
    </source>
</reference>